<dbReference type="RefSeq" id="WP_237464126.1">
    <property type="nucleotide sequence ID" value="NZ_CAKLDI010000001.1"/>
</dbReference>
<sequence length="110" mass="12561">MPALFIGLVLLLLAISGAFFIFIYRRHMLGLNAPERKIRVRILQKQAVDVPVEVPGDDDSEFWLLVQPVKGGPEREFKVGVHYYHALNADDIGTLTYQGRQFIHFALERP</sequence>
<protein>
    <recommendedName>
        <fullName evidence="3">DUF2500 domain-containing protein</fullName>
    </recommendedName>
</protein>
<gene>
    <name evidence="1" type="ORF">VST7929_00124</name>
</gene>
<keyword evidence="2" id="KW-1185">Reference proteome</keyword>
<dbReference type="Proteomes" id="UP000838672">
    <property type="component" value="Unassembled WGS sequence"/>
</dbReference>
<comment type="caution">
    <text evidence="1">The sequence shown here is derived from an EMBL/GenBank/DDBJ whole genome shotgun (WGS) entry which is preliminary data.</text>
</comment>
<accession>A0ABM8ZPV0</accession>
<evidence type="ECO:0000313" key="2">
    <source>
        <dbReference type="Proteomes" id="UP000838672"/>
    </source>
</evidence>
<proteinExistence type="predicted"/>
<name>A0ABM8ZPV0_9VIBR</name>
<organism evidence="1 2">
    <name type="scientific">Vibrio stylophorae</name>
    <dbReference type="NCBI Taxonomy" id="659351"/>
    <lineage>
        <taxon>Bacteria</taxon>
        <taxon>Pseudomonadati</taxon>
        <taxon>Pseudomonadota</taxon>
        <taxon>Gammaproteobacteria</taxon>
        <taxon>Vibrionales</taxon>
        <taxon>Vibrionaceae</taxon>
        <taxon>Vibrio</taxon>
    </lineage>
</organism>
<dbReference type="InterPro" id="IPR019635">
    <property type="entry name" value="DUF2500"/>
</dbReference>
<dbReference type="Pfam" id="PF10694">
    <property type="entry name" value="DUF2500"/>
    <property type="match status" value="1"/>
</dbReference>
<reference evidence="1" key="1">
    <citation type="submission" date="2021-11" db="EMBL/GenBank/DDBJ databases">
        <authorList>
            <person name="Rodrigo-Torres L."/>
            <person name="Arahal R. D."/>
            <person name="Lucena T."/>
        </authorList>
    </citation>
    <scope>NUCLEOTIDE SEQUENCE</scope>
    <source>
        <strain evidence="1">CECT 7929</strain>
    </source>
</reference>
<evidence type="ECO:0008006" key="3">
    <source>
        <dbReference type="Google" id="ProtNLM"/>
    </source>
</evidence>
<dbReference type="Gene3D" id="2.40.50.660">
    <property type="match status" value="1"/>
</dbReference>
<evidence type="ECO:0000313" key="1">
    <source>
        <dbReference type="EMBL" id="CAH0532308.1"/>
    </source>
</evidence>
<dbReference type="EMBL" id="CAKLDI010000001">
    <property type="protein sequence ID" value="CAH0532308.1"/>
    <property type="molecule type" value="Genomic_DNA"/>
</dbReference>